<dbReference type="EMBL" id="FOFV01000017">
    <property type="protein sequence ID" value="SES17616.1"/>
    <property type="molecule type" value="Genomic_DNA"/>
</dbReference>
<dbReference type="STRING" id="65499.SAMN04488000_11792"/>
<evidence type="ECO:0000259" key="1">
    <source>
        <dbReference type="SMART" id="SM00065"/>
    </source>
</evidence>
<proteinExistence type="predicted"/>
<dbReference type="Proteomes" id="UP000199503">
    <property type="component" value="Unassembled WGS sequence"/>
</dbReference>
<accession>A0A1H9V778</accession>
<name>A0A1H9V778_9PSEU</name>
<organism evidence="2 3">
    <name type="scientific">Lentzea albida</name>
    <dbReference type="NCBI Taxonomy" id="65499"/>
    <lineage>
        <taxon>Bacteria</taxon>
        <taxon>Bacillati</taxon>
        <taxon>Actinomycetota</taxon>
        <taxon>Actinomycetes</taxon>
        <taxon>Pseudonocardiales</taxon>
        <taxon>Pseudonocardiaceae</taxon>
        <taxon>Lentzea</taxon>
    </lineage>
</organism>
<dbReference type="Pfam" id="PF13185">
    <property type="entry name" value="GAF_2"/>
    <property type="match status" value="1"/>
</dbReference>
<dbReference type="InterPro" id="IPR003018">
    <property type="entry name" value="GAF"/>
</dbReference>
<keyword evidence="3" id="KW-1185">Reference proteome</keyword>
<dbReference type="AlphaFoldDB" id="A0A1H9V778"/>
<feature type="domain" description="GAF" evidence="1">
    <location>
        <begin position="2"/>
        <end position="146"/>
    </location>
</feature>
<protein>
    <recommendedName>
        <fullName evidence="1">GAF domain-containing protein</fullName>
    </recommendedName>
</protein>
<reference evidence="3" key="1">
    <citation type="submission" date="2016-10" db="EMBL/GenBank/DDBJ databases">
        <authorList>
            <person name="Varghese N."/>
            <person name="Submissions S."/>
        </authorList>
    </citation>
    <scope>NUCLEOTIDE SEQUENCE [LARGE SCALE GENOMIC DNA]</scope>
    <source>
        <strain evidence="3">DSM 44437</strain>
    </source>
</reference>
<dbReference type="Gene3D" id="3.30.450.40">
    <property type="match status" value="1"/>
</dbReference>
<dbReference type="SUPFAM" id="SSF55781">
    <property type="entry name" value="GAF domain-like"/>
    <property type="match status" value="1"/>
</dbReference>
<evidence type="ECO:0000313" key="2">
    <source>
        <dbReference type="EMBL" id="SES17616.1"/>
    </source>
</evidence>
<gene>
    <name evidence="2" type="ORF">SAMN04488000_11792</name>
</gene>
<sequence>MAVHQACEQVVRAAPGLDEATVTLLDDGARPFTAASTSDLVAELDGLQYRGGAGPCLDAATTRKLVRATIDEAQHRWPAFGAASRTAGVVSFLSAPLTVDSQHSGAINGCSQRGHGFLELDASLLALYTRAVETALRSHSKYLEATELAGQLLVAQSQRENVKPRKLAERFVTDVVTRSAEHEQRV</sequence>
<dbReference type="InterPro" id="IPR029016">
    <property type="entry name" value="GAF-like_dom_sf"/>
</dbReference>
<evidence type="ECO:0000313" key="3">
    <source>
        <dbReference type="Proteomes" id="UP000199503"/>
    </source>
</evidence>
<dbReference type="SMART" id="SM00065">
    <property type="entry name" value="GAF"/>
    <property type="match status" value="1"/>
</dbReference>
<dbReference type="RefSeq" id="WP_245786499.1">
    <property type="nucleotide sequence ID" value="NZ_FOFV01000017.1"/>
</dbReference>